<evidence type="ECO:0008006" key="3">
    <source>
        <dbReference type="Google" id="ProtNLM"/>
    </source>
</evidence>
<comment type="caution">
    <text evidence="1">The sequence shown here is derived from an EMBL/GenBank/DDBJ whole genome shotgun (WGS) entry which is preliminary data.</text>
</comment>
<organism evidence="1 2">
    <name type="scientific">Algoriphagus iocasae</name>
    <dbReference type="NCBI Taxonomy" id="1836499"/>
    <lineage>
        <taxon>Bacteria</taxon>
        <taxon>Pseudomonadati</taxon>
        <taxon>Bacteroidota</taxon>
        <taxon>Cytophagia</taxon>
        <taxon>Cytophagales</taxon>
        <taxon>Cyclobacteriaceae</taxon>
        <taxon>Algoriphagus</taxon>
    </lineage>
</organism>
<evidence type="ECO:0000313" key="2">
    <source>
        <dbReference type="Proteomes" id="UP000588604"/>
    </source>
</evidence>
<dbReference type="Proteomes" id="UP000588604">
    <property type="component" value="Unassembled WGS sequence"/>
</dbReference>
<dbReference type="RefSeq" id="WP_184492447.1">
    <property type="nucleotide sequence ID" value="NZ_JACIJO010000001.1"/>
</dbReference>
<dbReference type="EMBL" id="JACIJO010000001">
    <property type="protein sequence ID" value="MBB6324463.1"/>
    <property type="molecule type" value="Genomic_DNA"/>
</dbReference>
<gene>
    <name evidence="1" type="ORF">FHS59_000078</name>
</gene>
<dbReference type="InterPro" id="IPR018742">
    <property type="entry name" value="DUF2290"/>
</dbReference>
<sequence>MGVDEVLKELEIIKSTFRAKIITSNYKQINPYEISWDNYNTGIFKNIYAKEYEYIVRNRQYSFLLSDDKGCVQFYYQFHRNTIQKLKMAYYPYPVELNESKEEIENLINDSNDMILMEYYYDLWNIFSHNFELNVNDETLKKLVMDSIAHGNNESTESLLLAKLDYKYKTTNSSHIRVDYDTNVKSHNKCEIQIGAINYIRFPLKKMISPFLFFEFIFKNIFKANFDDLSRKTSYKTHKSLAKKKSFDIPGFNEESIFLIHKD</sequence>
<proteinExistence type="predicted"/>
<protein>
    <recommendedName>
        <fullName evidence="3">DUF2290 domain-containing protein</fullName>
    </recommendedName>
</protein>
<dbReference type="Pfam" id="PF10053">
    <property type="entry name" value="DUF2290"/>
    <property type="match status" value="1"/>
</dbReference>
<accession>A0A841MCM2</accession>
<reference evidence="1 2" key="1">
    <citation type="submission" date="2020-08" db="EMBL/GenBank/DDBJ databases">
        <title>Genomic Encyclopedia of Type Strains, Phase IV (KMG-IV): sequencing the most valuable type-strain genomes for metagenomic binning, comparative biology and taxonomic classification.</title>
        <authorList>
            <person name="Goeker M."/>
        </authorList>
    </citation>
    <scope>NUCLEOTIDE SEQUENCE [LARGE SCALE GENOMIC DNA]</scope>
    <source>
        <strain evidence="1 2">DSM 102044</strain>
    </source>
</reference>
<keyword evidence="2" id="KW-1185">Reference proteome</keyword>
<dbReference type="AlphaFoldDB" id="A0A841MCM2"/>
<name>A0A841MCM2_9BACT</name>
<evidence type="ECO:0000313" key="1">
    <source>
        <dbReference type="EMBL" id="MBB6324463.1"/>
    </source>
</evidence>